<evidence type="ECO:0000313" key="3">
    <source>
        <dbReference type="EMBL" id="OAJ58727.1"/>
    </source>
</evidence>
<proteinExistence type="predicted"/>
<dbReference type="EMBL" id="LXJZ01000173">
    <property type="protein sequence ID" value="OAJ58727.1"/>
    <property type="molecule type" value="Genomic_DNA"/>
</dbReference>
<organism evidence="4 6">
    <name type="scientific">Paraburkholderia ginsengiterrae</name>
    <dbReference type="NCBI Taxonomy" id="1462993"/>
    <lineage>
        <taxon>Bacteria</taxon>
        <taxon>Pseudomonadati</taxon>
        <taxon>Pseudomonadota</taxon>
        <taxon>Betaproteobacteria</taxon>
        <taxon>Burkholderiales</taxon>
        <taxon>Burkholderiaceae</taxon>
        <taxon>Paraburkholderia</taxon>
    </lineage>
</organism>
<reference evidence="5 6" key="1">
    <citation type="submission" date="2016-04" db="EMBL/GenBank/DDBJ databases">
        <title>Reclassification of Paraburkholderia panaciterrae (Farh et al. 2015) Dobritsa &amp; Samadpour 2016 as a later homotypic synonym of Paraburkholderia ginsengiterrae (Farh et al. 2015) Dobritsa &amp; Samadpour 2016.</title>
        <authorList>
            <person name="Dobritsa A.P."/>
            <person name="Kutumbaka K."/>
            <person name="Samadpour M."/>
        </authorList>
    </citation>
    <scope>NUCLEOTIDE SEQUENCE [LARGE SCALE GENOMIC DNA]</scope>
    <source>
        <strain evidence="4 6">DCY85</strain>
        <strain evidence="3 5">DCY85-1</strain>
    </source>
</reference>
<comment type="caution">
    <text evidence="4">The sequence shown here is derived from an EMBL/GenBank/DDBJ whole genome shotgun (WGS) entry which is preliminary data.</text>
</comment>
<keyword evidence="5" id="KW-1185">Reference proteome</keyword>
<feature type="signal peptide" evidence="2">
    <location>
        <begin position="1"/>
        <end position="25"/>
    </location>
</feature>
<dbReference type="RefSeq" id="WP_064268119.1">
    <property type="nucleotide sequence ID" value="NZ_LXJZ01000173.1"/>
</dbReference>
<feature type="chain" id="PRO_5008393826" evidence="2">
    <location>
        <begin position="26"/>
        <end position="179"/>
    </location>
</feature>
<feature type="region of interest" description="Disordered" evidence="1">
    <location>
        <begin position="59"/>
        <end position="98"/>
    </location>
</feature>
<dbReference type="AlphaFoldDB" id="A0A1A9NBE6"/>
<evidence type="ECO:0000256" key="1">
    <source>
        <dbReference type="SAM" id="MobiDB-lite"/>
    </source>
</evidence>
<dbReference type="Proteomes" id="UP000078116">
    <property type="component" value="Unassembled WGS sequence"/>
</dbReference>
<protein>
    <submittedName>
        <fullName evidence="4">Uncharacterized protein</fullName>
    </submittedName>
</protein>
<feature type="compositionally biased region" description="Low complexity" evidence="1">
    <location>
        <begin position="61"/>
        <end position="73"/>
    </location>
</feature>
<evidence type="ECO:0000313" key="6">
    <source>
        <dbReference type="Proteomes" id="UP000078116"/>
    </source>
</evidence>
<keyword evidence="2" id="KW-0732">Signal</keyword>
<accession>A0A1A9NBE6</accession>
<name>A0A1A9NBE6_9BURK</name>
<dbReference type="EMBL" id="LXKA01000121">
    <property type="protein sequence ID" value="OAJ63630.1"/>
    <property type="molecule type" value="Genomic_DNA"/>
</dbReference>
<evidence type="ECO:0000313" key="5">
    <source>
        <dbReference type="Proteomes" id="UP000077961"/>
    </source>
</evidence>
<evidence type="ECO:0000256" key="2">
    <source>
        <dbReference type="SAM" id="SignalP"/>
    </source>
</evidence>
<sequence>MKIEYRLVLVVAGVLASGGATTVKAADSCAILSSGDAANMAIDSPDEFQKLSAQCRDSKRSATASAKPAPAASGTQRSAGKAPQASISSASSQKEEPKGLPPNCGFVFYQAEVPNGTHTFGENFCQGGKIVRCESTKPPSKEWVQLDASCDDDPTKGNVYIKELNAKNIRDTLQKMNSD</sequence>
<feature type="compositionally biased region" description="Low complexity" evidence="1">
    <location>
        <begin position="81"/>
        <end position="92"/>
    </location>
</feature>
<dbReference type="Proteomes" id="UP000077961">
    <property type="component" value="Unassembled WGS sequence"/>
</dbReference>
<gene>
    <name evidence="3" type="ORF">A6V36_29650</name>
    <name evidence="4" type="ORF">A6V37_20065</name>
</gene>
<evidence type="ECO:0000313" key="4">
    <source>
        <dbReference type="EMBL" id="OAJ63630.1"/>
    </source>
</evidence>